<evidence type="ECO:0000313" key="2">
    <source>
        <dbReference type="Proteomes" id="UP000064939"/>
    </source>
</evidence>
<sequence>MKNKLTYLTIAAVLGLVSCGDNDDNQTAQVTPQAVNLMTTRSVSVADVTGISELGSGIYSVITGSDEHIKTGTYYQSDINEKLLIINGDEQKAEVGFYALPEQGWNIVGGLAEETTVNIQQFEKIDDEILTVASFKGNYQSTFNDFDIEIQIDQQGKIISGRSTCKFSGQIYETTLSNMVKYEINSQNCEGLASVLQGYLVKDINYEPASFRMINLNSEILDLWFYEN</sequence>
<proteinExistence type="predicted"/>
<dbReference type="KEGG" id="aei:AOY20_05020"/>
<accession>A0A0N9W073</accession>
<dbReference type="AlphaFoldDB" id="A0A0N9W073"/>
<dbReference type="OrthoDB" id="6694580at2"/>
<evidence type="ECO:0000313" key="1">
    <source>
        <dbReference type="EMBL" id="ALH94948.1"/>
    </source>
</evidence>
<evidence type="ECO:0008006" key="3">
    <source>
        <dbReference type="Google" id="ProtNLM"/>
    </source>
</evidence>
<dbReference type="EMBL" id="CP012808">
    <property type="protein sequence ID" value="ALH94948.1"/>
    <property type="molecule type" value="Genomic_DNA"/>
</dbReference>
<dbReference type="RefSeq" id="WP_054580847.1">
    <property type="nucleotide sequence ID" value="NZ_CP012808.1"/>
</dbReference>
<dbReference type="Proteomes" id="UP000064939">
    <property type="component" value="Chromosome"/>
</dbReference>
<keyword evidence="2" id="KW-1185">Reference proteome</keyword>
<gene>
    <name evidence="1" type="ORF">AOY20_05020</name>
</gene>
<reference evidence="1 2" key="1">
    <citation type="journal article" date="2015" name="Int. J. Syst. Evol. Microbiol.">
        <title>Acinetobacter equi sp. nov. isolated from horse faeces.</title>
        <authorList>
            <person name="Poppel M.T."/>
            <person name="Skiebe E."/>
            <person name="Laue M."/>
            <person name="Bergmann H."/>
            <person name="Ebersberger I."/>
            <person name="Garn T."/>
            <person name="Fruth A."/>
            <person name="Baumgardt S."/>
            <person name="Busse H.J."/>
            <person name="Wilharm G."/>
        </authorList>
    </citation>
    <scope>NUCLEOTIDE SEQUENCE [LARGE SCALE GENOMIC DNA]</scope>
    <source>
        <strain evidence="1 2">114</strain>
    </source>
</reference>
<dbReference type="PROSITE" id="PS51257">
    <property type="entry name" value="PROKAR_LIPOPROTEIN"/>
    <property type="match status" value="1"/>
</dbReference>
<name>A0A0N9W073_9GAMM</name>
<organism evidence="1 2">
    <name type="scientific">Acinetobacter equi</name>
    <dbReference type="NCBI Taxonomy" id="1324350"/>
    <lineage>
        <taxon>Bacteria</taxon>
        <taxon>Pseudomonadati</taxon>
        <taxon>Pseudomonadota</taxon>
        <taxon>Gammaproteobacteria</taxon>
        <taxon>Moraxellales</taxon>
        <taxon>Moraxellaceae</taxon>
        <taxon>Acinetobacter</taxon>
    </lineage>
</organism>
<protein>
    <recommendedName>
        <fullName evidence="3">Lipoprotein</fullName>
    </recommendedName>
</protein>